<feature type="transmembrane region" description="Helical" evidence="10">
    <location>
        <begin position="101"/>
        <end position="121"/>
    </location>
</feature>
<keyword evidence="4 8" id="KW-0812">Transmembrane</keyword>
<dbReference type="GO" id="GO:0043495">
    <property type="term" value="F:protein-membrane adaptor activity"/>
    <property type="evidence" value="ECO:0007669"/>
    <property type="project" value="TreeGrafter"/>
</dbReference>
<dbReference type="HOGENOM" id="CLU_089418_0_0_1"/>
<keyword evidence="3 8" id="KW-0813">Transport</keyword>
<dbReference type="GO" id="GO:0043529">
    <property type="term" value="C:GET complex"/>
    <property type="evidence" value="ECO:0007669"/>
    <property type="project" value="InterPro"/>
</dbReference>
<dbReference type="InParanoid" id="A0A066VVV1"/>
<evidence type="ECO:0000256" key="5">
    <source>
        <dbReference type="ARBA" id="ARBA00022824"/>
    </source>
</evidence>
<evidence type="ECO:0000256" key="3">
    <source>
        <dbReference type="ARBA" id="ARBA00022448"/>
    </source>
</evidence>
<dbReference type="GO" id="GO:0005789">
    <property type="term" value="C:endoplasmic reticulum membrane"/>
    <property type="evidence" value="ECO:0007669"/>
    <property type="project" value="UniProtKB-SubCell"/>
</dbReference>
<sequence length="253" mass="27186">MHPALLILLACLITQIISWLGKERLLDFFHAGYVNIFHRSTVTKRAALRNEIYATKQELNKTSSQDEFAKWAKLRRKVDKSLNELEVINSSLASTRSSFSFLFKAAMFIFTTGVPFVITTYHRKTAVFYLPPSDWLGPLGWVLSLPSAPKGAVSATFWSAACKRVLALLEARFKDIFSPAQTAPATAASEAAQGIPLQFKADAPSNAGAEGKERGGSAAAAAGTATGSTSSSASVETAARRRKAKAEAGVGDE</sequence>
<evidence type="ECO:0000256" key="7">
    <source>
        <dbReference type="ARBA" id="ARBA00023136"/>
    </source>
</evidence>
<feature type="topological domain" description="Cytoplasmic" evidence="8">
    <location>
        <begin position="170"/>
        <end position="253"/>
    </location>
</feature>
<dbReference type="AlphaFoldDB" id="A0A066VVV1"/>
<dbReference type="OrthoDB" id="69461at2759"/>
<protein>
    <submittedName>
        <fullName evidence="12">Uncharacterized protein</fullName>
    </submittedName>
</protein>
<organism evidence="12 13">
    <name type="scientific">Tilletiaria anomala (strain ATCC 24038 / CBS 436.72 / UBC 951)</name>
    <dbReference type="NCBI Taxonomy" id="1037660"/>
    <lineage>
        <taxon>Eukaryota</taxon>
        <taxon>Fungi</taxon>
        <taxon>Dikarya</taxon>
        <taxon>Basidiomycota</taxon>
        <taxon>Ustilaginomycotina</taxon>
        <taxon>Exobasidiomycetes</taxon>
        <taxon>Georgefischeriales</taxon>
        <taxon>Tilletiariaceae</taxon>
        <taxon>Tilletiaria</taxon>
    </lineage>
</organism>
<gene>
    <name evidence="8" type="primary">GET1</name>
    <name evidence="12" type="ORF">K437DRAFT_257097</name>
</gene>
<feature type="signal peptide" evidence="11">
    <location>
        <begin position="1"/>
        <end position="18"/>
    </location>
</feature>
<dbReference type="EMBL" id="JMSN01000052">
    <property type="protein sequence ID" value="KDN44393.1"/>
    <property type="molecule type" value="Genomic_DNA"/>
</dbReference>
<dbReference type="Pfam" id="PF04420">
    <property type="entry name" value="CHD5"/>
    <property type="match status" value="1"/>
</dbReference>
<dbReference type="GO" id="GO:0071816">
    <property type="term" value="P:tail-anchored membrane protein insertion into ER membrane"/>
    <property type="evidence" value="ECO:0007669"/>
    <property type="project" value="InterPro"/>
</dbReference>
<feature type="compositionally biased region" description="Low complexity" evidence="9">
    <location>
        <begin position="216"/>
        <end position="237"/>
    </location>
</feature>
<dbReference type="STRING" id="1037660.A0A066VVV1"/>
<evidence type="ECO:0000256" key="11">
    <source>
        <dbReference type="SAM" id="SignalP"/>
    </source>
</evidence>
<dbReference type="PANTHER" id="PTHR42650:SF1">
    <property type="entry name" value="GUIDED ENTRY OF TAIL-ANCHORED PROTEINS FACTOR 1"/>
    <property type="match status" value="1"/>
</dbReference>
<comment type="subcellular location">
    <subcellularLocation>
        <location evidence="1">Endoplasmic reticulum membrane</location>
        <topology evidence="1">Multi-pass membrane protein</topology>
    </subcellularLocation>
</comment>
<name>A0A066VVV1_TILAU</name>
<feature type="region of interest" description="Disordered" evidence="9">
    <location>
        <begin position="202"/>
        <end position="253"/>
    </location>
</feature>
<dbReference type="OMA" id="AEWIISF"/>
<comment type="similarity">
    <text evidence="2 8">Belongs to the WRB/GET1 family.</text>
</comment>
<dbReference type="FunCoup" id="A0A066VVV1">
    <property type="interactions" value="185"/>
</dbReference>
<reference evidence="12 13" key="1">
    <citation type="submission" date="2014-05" db="EMBL/GenBank/DDBJ databases">
        <title>Draft genome sequence of a rare smut relative, Tilletiaria anomala UBC 951.</title>
        <authorList>
            <consortium name="DOE Joint Genome Institute"/>
            <person name="Toome M."/>
            <person name="Kuo A."/>
            <person name="Henrissat B."/>
            <person name="Lipzen A."/>
            <person name="Tritt A."/>
            <person name="Yoshinaga Y."/>
            <person name="Zane M."/>
            <person name="Barry K."/>
            <person name="Grigoriev I.V."/>
            <person name="Spatafora J.W."/>
            <person name="Aimea M.C."/>
        </authorList>
    </citation>
    <scope>NUCLEOTIDE SEQUENCE [LARGE SCALE GENOMIC DNA]</scope>
    <source>
        <strain evidence="12 13">UBC 951</strain>
    </source>
</reference>
<evidence type="ECO:0000313" key="13">
    <source>
        <dbReference type="Proteomes" id="UP000027361"/>
    </source>
</evidence>
<keyword evidence="11" id="KW-0732">Signal</keyword>
<evidence type="ECO:0000256" key="1">
    <source>
        <dbReference type="ARBA" id="ARBA00004477"/>
    </source>
</evidence>
<dbReference type="RefSeq" id="XP_013242763.1">
    <property type="nucleotide sequence ID" value="XM_013387309.1"/>
</dbReference>
<dbReference type="Proteomes" id="UP000027361">
    <property type="component" value="Unassembled WGS sequence"/>
</dbReference>
<comment type="caution">
    <text evidence="8">Lacks conserved residue(s) required for the propagation of feature annotation.</text>
</comment>
<feature type="chain" id="PRO_5001633289" evidence="11">
    <location>
        <begin position="19"/>
        <end position="253"/>
    </location>
</feature>
<comment type="caution">
    <text evidence="12">The sequence shown here is derived from an EMBL/GenBank/DDBJ whole genome shotgun (WGS) entry which is preliminary data.</text>
</comment>
<proteinExistence type="inferred from homology"/>
<evidence type="ECO:0000256" key="8">
    <source>
        <dbReference type="HAMAP-Rule" id="MF_03113"/>
    </source>
</evidence>
<evidence type="ECO:0000256" key="6">
    <source>
        <dbReference type="ARBA" id="ARBA00022989"/>
    </source>
</evidence>
<evidence type="ECO:0000313" key="12">
    <source>
        <dbReference type="EMBL" id="KDN44393.1"/>
    </source>
</evidence>
<dbReference type="PANTHER" id="PTHR42650">
    <property type="entry name" value="TAIL-ANCHORED PROTEIN INSERTION RECEPTOR WRB"/>
    <property type="match status" value="1"/>
</dbReference>
<keyword evidence="6 8" id="KW-1133">Transmembrane helix</keyword>
<keyword evidence="7 8" id="KW-0472">Membrane</keyword>
<keyword evidence="5 8" id="KW-0256">Endoplasmic reticulum</keyword>
<dbReference type="InterPro" id="IPR027538">
    <property type="entry name" value="Get1_fungi"/>
</dbReference>
<feature type="topological domain" description="Lumenal" evidence="8">
    <location>
        <begin position="1"/>
        <end position="3"/>
    </location>
</feature>
<dbReference type="InterPro" id="IPR029012">
    <property type="entry name" value="Helix_hairpin_bin_sf"/>
</dbReference>
<dbReference type="HAMAP" id="MF_03113">
    <property type="entry name" value="Get1"/>
    <property type="match status" value="1"/>
</dbReference>
<evidence type="ECO:0000256" key="4">
    <source>
        <dbReference type="ARBA" id="ARBA00022692"/>
    </source>
</evidence>
<accession>A0A066VVV1</accession>
<dbReference type="InterPro" id="IPR028945">
    <property type="entry name" value="Get1"/>
</dbReference>
<keyword evidence="13" id="KW-1185">Reference proteome</keyword>
<evidence type="ECO:0000256" key="2">
    <source>
        <dbReference type="ARBA" id="ARBA00010799"/>
    </source>
</evidence>
<dbReference type="Gene3D" id="1.10.287.660">
    <property type="entry name" value="Helix hairpin bin"/>
    <property type="match status" value="1"/>
</dbReference>
<evidence type="ECO:0000256" key="9">
    <source>
        <dbReference type="SAM" id="MobiDB-lite"/>
    </source>
</evidence>
<dbReference type="GeneID" id="25264606"/>
<evidence type="ECO:0000256" key="10">
    <source>
        <dbReference type="SAM" id="Phobius"/>
    </source>
</evidence>